<dbReference type="PRINTS" id="PR00081">
    <property type="entry name" value="GDHRDH"/>
</dbReference>
<evidence type="ECO:0000256" key="1">
    <source>
        <dbReference type="ARBA" id="ARBA00006484"/>
    </source>
</evidence>
<dbReference type="Pfam" id="PF13561">
    <property type="entry name" value="adh_short_C2"/>
    <property type="match status" value="1"/>
</dbReference>
<sequence length="251" mass="26613">MKSIFDLTGKTAVVTGGNRGIGKSIANGLARQGANIAIVDLKVDEATLEEIKSNGVSAMGFCYNLCNFGEYEKLLEDIVESLGEVDILVNNAGLTKRHKCVDFPIDDWDMVMDINLKALFFLSQAVGRRMVAKGYGKIINVASLLSYQGGLNVPAYAASKGAVAQVTKSMSNEWAQSGVNVNGVAPGYLNTELNTALISDPVRSRQILERIPAGRWGLPADIAGAVAFLASSAADYVSGIILPVDGGWLGR</sequence>
<name>N9ZPU4_9FIRM</name>
<dbReference type="SUPFAM" id="SSF51735">
    <property type="entry name" value="NAD(P)-binding Rossmann-fold domains"/>
    <property type="match status" value="1"/>
</dbReference>
<dbReference type="PRINTS" id="PR00080">
    <property type="entry name" value="SDRFAMILY"/>
</dbReference>
<organism evidence="3 4">
    <name type="scientific">Enterocloster bolteae 90B8</name>
    <dbReference type="NCBI Taxonomy" id="997897"/>
    <lineage>
        <taxon>Bacteria</taxon>
        <taxon>Bacillati</taxon>
        <taxon>Bacillota</taxon>
        <taxon>Clostridia</taxon>
        <taxon>Lachnospirales</taxon>
        <taxon>Lachnospiraceae</taxon>
        <taxon>Enterocloster</taxon>
    </lineage>
</organism>
<keyword evidence="2" id="KW-0560">Oxidoreductase</keyword>
<accession>N9ZPU4</accession>
<comment type="similarity">
    <text evidence="1">Belongs to the short-chain dehydrogenases/reductases (SDR) family.</text>
</comment>
<evidence type="ECO:0000313" key="3">
    <source>
        <dbReference type="EMBL" id="ENZ41836.1"/>
    </source>
</evidence>
<dbReference type="RefSeq" id="WP_002571483.1">
    <property type="nucleotide sequence ID" value="NZ_KB851149.1"/>
</dbReference>
<dbReference type="FunFam" id="3.40.50.720:FF:000084">
    <property type="entry name" value="Short-chain dehydrogenase reductase"/>
    <property type="match status" value="1"/>
</dbReference>
<dbReference type="GO" id="GO:0008206">
    <property type="term" value="P:bile acid metabolic process"/>
    <property type="evidence" value="ECO:0007669"/>
    <property type="project" value="UniProtKB-ARBA"/>
</dbReference>
<dbReference type="PANTHER" id="PTHR42760">
    <property type="entry name" value="SHORT-CHAIN DEHYDROGENASES/REDUCTASES FAMILY MEMBER"/>
    <property type="match status" value="1"/>
</dbReference>
<dbReference type="PANTHER" id="PTHR42760:SF5">
    <property type="entry name" value="2-DEHYDRO-3-DEOXY-D-GLUCONATE 5-DEHYDROGENASE"/>
    <property type="match status" value="1"/>
</dbReference>
<protein>
    <submittedName>
        <fullName evidence="3">2-deoxy-D-gluconate 3-dehydrogenase</fullName>
    </submittedName>
</protein>
<dbReference type="PROSITE" id="PS00061">
    <property type="entry name" value="ADH_SHORT"/>
    <property type="match status" value="1"/>
</dbReference>
<evidence type="ECO:0000313" key="4">
    <source>
        <dbReference type="Proteomes" id="UP000013041"/>
    </source>
</evidence>
<proteinExistence type="inferred from homology"/>
<dbReference type="NCBIfam" id="NF005559">
    <property type="entry name" value="PRK07231.1"/>
    <property type="match status" value="1"/>
</dbReference>
<dbReference type="InterPro" id="IPR002347">
    <property type="entry name" value="SDR_fam"/>
</dbReference>
<dbReference type="InterPro" id="IPR036291">
    <property type="entry name" value="NAD(P)-bd_dom_sf"/>
</dbReference>
<dbReference type="HOGENOM" id="CLU_010194_1_1_9"/>
<dbReference type="InterPro" id="IPR020904">
    <property type="entry name" value="Sc_DH/Rdtase_CS"/>
</dbReference>
<dbReference type="GO" id="GO:0016616">
    <property type="term" value="F:oxidoreductase activity, acting on the CH-OH group of donors, NAD or NADP as acceptor"/>
    <property type="evidence" value="ECO:0007669"/>
    <property type="project" value="TreeGrafter"/>
</dbReference>
<evidence type="ECO:0000256" key="2">
    <source>
        <dbReference type="ARBA" id="ARBA00023002"/>
    </source>
</evidence>
<dbReference type="AlphaFoldDB" id="N9ZPU4"/>
<dbReference type="PATRIC" id="fig|997897.5.peg.1290"/>
<dbReference type="EMBL" id="AGYG01000009">
    <property type="protein sequence ID" value="ENZ41836.1"/>
    <property type="molecule type" value="Genomic_DNA"/>
</dbReference>
<comment type="caution">
    <text evidence="3">The sequence shown here is derived from an EMBL/GenBank/DDBJ whole genome shotgun (WGS) entry which is preliminary data.</text>
</comment>
<reference evidence="3 4" key="1">
    <citation type="submission" date="2013-01" db="EMBL/GenBank/DDBJ databases">
        <title>The Genome Sequence of Clostridium bolteae 90B8.</title>
        <authorList>
            <consortium name="The Broad Institute Genome Sequencing Platform"/>
            <person name="Earl A."/>
            <person name="Ward D."/>
            <person name="Feldgarden M."/>
            <person name="Gevers D."/>
            <person name="Courvalin P."/>
            <person name="Lambert T."/>
            <person name="Walker B."/>
            <person name="Young S.K."/>
            <person name="Zeng Q."/>
            <person name="Gargeya S."/>
            <person name="Fitzgerald M."/>
            <person name="Haas B."/>
            <person name="Abouelleil A."/>
            <person name="Alvarado L."/>
            <person name="Arachchi H.M."/>
            <person name="Berlin A.M."/>
            <person name="Chapman S.B."/>
            <person name="Dewar J."/>
            <person name="Goldberg J."/>
            <person name="Griggs A."/>
            <person name="Gujja S."/>
            <person name="Hansen M."/>
            <person name="Howarth C."/>
            <person name="Imamovic A."/>
            <person name="Larimer J."/>
            <person name="McCowan C."/>
            <person name="Murphy C."/>
            <person name="Neiman D."/>
            <person name="Pearson M."/>
            <person name="Priest M."/>
            <person name="Roberts A."/>
            <person name="Saif S."/>
            <person name="Shea T."/>
            <person name="Sisk P."/>
            <person name="Sykes S."/>
            <person name="Wortman J."/>
            <person name="Nusbaum C."/>
            <person name="Birren B."/>
        </authorList>
    </citation>
    <scope>NUCLEOTIDE SEQUENCE [LARGE SCALE GENOMIC DNA]</scope>
    <source>
        <strain evidence="3 4">90B8</strain>
    </source>
</reference>
<gene>
    <name evidence="3" type="ORF">HMPREF1097_01212</name>
</gene>
<dbReference type="Proteomes" id="UP000013041">
    <property type="component" value="Unassembled WGS sequence"/>
</dbReference>
<dbReference type="Gene3D" id="3.40.50.720">
    <property type="entry name" value="NAD(P)-binding Rossmann-like Domain"/>
    <property type="match status" value="1"/>
</dbReference>